<evidence type="ECO:0000313" key="3">
    <source>
        <dbReference type="Proteomes" id="UP000683360"/>
    </source>
</evidence>
<dbReference type="InterPro" id="IPR049050">
    <property type="entry name" value="nSTAND3"/>
</dbReference>
<dbReference type="Pfam" id="PF20720">
    <property type="entry name" value="nSTAND3"/>
    <property type="match status" value="1"/>
</dbReference>
<dbReference type="AlphaFoldDB" id="A0A8S3T2J8"/>
<dbReference type="SUPFAM" id="SSF52540">
    <property type="entry name" value="P-loop containing nucleoside triphosphate hydrolases"/>
    <property type="match status" value="1"/>
</dbReference>
<sequence length="367" mass="42565">MDKKERENFYRNTILIVDFTKCAFVELLELHLTGKHLSFEEFLNQNQHDLYHLCYNKARCCQCIRGKRNTTYGHASETKISDEDYNKCRSETEPALLLLAAVCEKEEETKQKLHDLQQRPLDENAKAVLDSMQTKIDSLGQSQTENTQMILSGIREIQEGVTPRKGYYRDLNFLTLAALKVHTEAGTFVETFSAVSAAMTFLKEFGIVVITGPPGAGKSRIAMELLHQFSKQEKRYQVMQLPDISKWQEVIDLNEDCIVLCDDIFGKINCDLDENIHSKLIDMIITYVTNGHVKVIMTIRERVKRIRNCLFTRRRSLLCECIIDLSSKSFQMNDKEKGNVWSIIFIDMELRKHVTLIKKTFQKYRNN</sequence>
<accession>A0A8S3T2J8</accession>
<dbReference type="Proteomes" id="UP000683360">
    <property type="component" value="Unassembled WGS sequence"/>
</dbReference>
<dbReference type="InterPro" id="IPR027417">
    <property type="entry name" value="P-loop_NTPase"/>
</dbReference>
<feature type="domain" description="Novel STAND NTPase 3" evidence="1">
    <location>
        <begin position="188"/>
        <end position="338"/>
    </location>
</feature>
<evidence type="ECO:0000259" key="1">
    <source>
        <dbReference type="Pfam" id="PF20720"/>
    </source>
</evidence>
<comment type="caution">
    <text evidence="2">The sequence shown here is derived from an EMBL/GenBank/DDBJ whole genome shotgun (WGS) entry which is preliminary data.</text>
</comment>
<evidence type="ECO:0000313" key="2">
    <source>
        <dbReference type="EMBL" id="CAG2225570.1"/>
    </source>
</evidence>
<reference evidence="2" key="1">
    <citation type="submission" date="2021-03" db="EMBL/GenBank/DDBJ databases">
        <authorList>
            <person name="Bekaert M."/>
        </authorList>
    </citation>
    <scope>NUCLEOTIDE SEQUENCE</scope>
</reference>
<gene>
    <name evidence="2" type="ORF">MEDL_38705</name>
</gene>
<dbReference type="EMBL" id="CAJPWZ010001852">
    <property type="protein sequence ID" value="CAG2225570.1"/>
    <property type="molecule type" value="Genomic_DNA"/>
</dbReference>
<organism evidence="2 3">
    <name type="scientific">Mytilus edulis</name>
    <name type="common">Blue mussel</name>
    <dbReference type="NCBI Taxonomy" id="6550"/>
    <lineage>
        <taxon>Eukaryota</taxon>
        <taxon>Metazoa</taxon>
        <taxon>Spiralia</taxon>
        <taxon>Lophotrochozoa</taxon>
        <taxon>Mollusca</taxon>
        <taxon>Bivalvia</taxon>
        <taxon>Autobranchia</taxon>
        <taxon>Pteriomorphia</taxon>
        <taxon>Mytilida</taxon>
        <taxon>Mytiloidea</taxon>
        <taxon>Mytilidae</taxon>
        <taxon>Mytilinae</taxon>
        <taxon>Mytilus</taxon>
    </lineage>
</organism>
<protein>
    <recommendedName>
        <fullName evidence="1">Novel STAND NTPase 3 domain-containing protein</fullName>
    </recommendedName>
</protein>
<dbReference type="Gene3D" id="3.40.50.300">
    <property type="entry name" value="P-loop containing nucleotide triphosphate hydrolases"/>
    <property type="match status" value="1"/>
</dbReference>
<keyword evidence="3" id="KW-1185">Reference proteome</keyword>
<proteinExistence type="predicted"/>
<dbReference type="OrthoDB" id="6163133at2759"/>
<name>A0A8S3T2J8_MYTED</name>